<comment type="caution">
    <text evidence="6">The sequence shown here is derived from an EMBL/GenBank/DDBJ whole genome shotgun (WGS) entry which is preliminary data.</text>
</comment>
<keyword evidence="2" id="KW-0175">Coiled coil</keyword>
<dbReference type="Gene3D" id="2.40.30.170">
    <property type="match status" value="1"/>
</dbReference>
<dbReference type="NCBIfam" id="TIGR01730">
    <property type="entry name" value="RND_mfp"/>
    <property type="match status" value="1"/>
</dbReference>
<accession>A0A316U3K6</accession>
<dbReference type="PANTHER" id="PTHR30469:SF15">
    <property type="entry name" value="HLYD FAMILY OF SECRETION PROTEINS"/>
    <property type="match status" value="1"/>
</dbReference>
<sequence>MLLPGALLLLFALSSCGSDSSESGPQFQRGGNFGNQQATSVEVVPVQTETISEQIRAFGTIRAQDVVSITPQVSNRVVRILADLGDNVSSGQVLAEIYDVPYRDAVEQAEAQIRQARVNLERDSTQFERQRELFERDLISRAEYDNVRSTYLSSRAQYESALAALTQSQENLENTKVKSPVNGVILSRSIAEGDIAGTGQSIYEIANLSGFETRVYLPMQDWENVQAGQQVSLSLSSRSSEIATGVVSRISPQLDPTTGLGEVVVTITNTSTSIYQGALVQSRINLITRQNAVVIPRSAMVEKVETYIAPETGTIELERTYSAFVNQGDSIAVQRDLVLGIQQGDRIEILDGLRPGEGLIVTGQGNLQDESRIRVAGANAQSAQRMDTDTSDESAENRPNLQNMTPEERQQFRERMQNLSPEERQRVRQEMRENGSRAERRQSDSSNR</sequence>
<protein>
    <submittedName>
        <fullName evidence="6">Efflux RND transporter periplasmic adaptor subunit</fullName>
    </submittedName>
</protein>
<evidence type="ECO:0000256" key="4">
    <source>
        <dbReference type="SAM" id="SignalP"/>
    </source>
</evidence>
<organism evidence="6 7">
    <name type="scientific">Rhodohalobacter mucosus</name>
    <dbReference type="NCBI Taxonomy" id="2079485"/>
    <lineage>
        <taxon>Bacteria</taxon>
        <taxon>Pseudomonadati</taxon>
        <taxon>Balneolota</taxon>
        <taxon>Balneolia</taxon>
        <taxon>Balneolales</taxon>
        <taxon>Balneolaceae</taxon>
        <taxon>Rhodohalobacter</taxon>
    </lineage>
</organism>
<comment type="similarity">
    <text evidence="1">Belongs to the membrane fusion protein (MFP) (TC 8.A.1) family.</text>
</comment>
<dbReference type="Gene3D" id="1.10.287.470">
    <property type="entry name" value="Helix hairpin bin"/>
    <property type="match status" value="1"/>
</dbReference>
<dbReference type="PANTHER" id="PTHR30469">
    <property type="entry name" value="MULTIDRUG RESISTANCE PROTEIN MDTA"/>
    <property type="match status" value="1"/>
</dbReference>
<evidence type="ECO:0000256" key="3">
    <source>
        <dbReference type="SAM" id="MobiDB-lite"/>
    </source>
</evidence>
<name>A0A316U3K6_9BACT</name>
<dbReference type="OrthoDB" id="9784685at2"/>
<evidence type="ECO:0000256" key="1">
    <source>
        <dbReference type="ARBA" id="ARBA00009477"/>
    </source>
</evidence>
<keyword evidence="7" id="KW-1185">Reference proteome</keyword>
<feature type="compositionally biased region" description="Basic and acidic residues" evidence="3">
    <location>
        <begin position="406"/>
        <end position="448"/>
    </location>
</feature>
<reference evidence="6 7" key="1">
    <citation type="submission" date="2018-05" db="EMBL/GenBank/DDBJ databases">
        <title>Rhodohalobacter halophilus gen. nov., sp. nov., a moderately halophilic member of the family Balneolaceae.</title>
        <authorList>
            <person name="Liu Z.-W."/>
        </authorList>
    </citation>
    <scope>NUCLEOTIDE SEQUENCE [LARGE SCALE GENOMIC DNA]</scope>
    <source>
        <strain evidence="6 7">8A47</strain>
    </source>
</reference>
<evidence type="ECO:0000256" key="2">
    <source>
        <dbReference type="SAM" id="Coils"/>
    </source>
</evidence>
<proteinExistence type="inferred from homology"/>
<dbReference type="InterPro" id="IPR006143">
    <property type="entry name" value="RND_pump_MFP"/>
</dbReference>
<dbReference type="EMBL" id="QGGB01000002">
    <property type="protein sequence ID" value="PWN08036.1"/>
    <property type="molecule type" value="Genomic_DNA"/>
</dbReference>
<dbReference type="GO" id="GO:0015562">
    <property type="term" value="F:efflux transmembrane transporter activity"/>
    <property type="evidence" value="ECO:0007669"/>
    <property type="project" value="TreeGrafter"/>
</dbReference>
<feature type="chain" id="PRO_5016314434" evidence="4">
    <location>
        <begin position="18"/>
        <end position="448"/>
    </location>
</feature>
<evidence type="ECO:0000259" key="5">
    <source>
        <dbReference type="Pfam" id="PF25973"/>
    </source>
</evidence>
<gene>
    <name evidence="6" type="ORF">DDZ15_01670</name>
</gene>
<dbReference type="Pfam" id="PF25973">
    <property type="entry name" value="BSH_CzcB"/>
    <property type="match status" value="1"/>
</dbReference>
<dbReference type="Gene3D" id="2.40.50.100">
    <property type="match status" value="1"/>
</dbReference>
<evidence type="ECO:0000313" key="6">
    <source>
        <dbReference type="EMBL" id="PWN08036.1"/>
    </source>
</evidence>
<dbReference type="SUPFAM" id="SSF111369">
    <property type="entry name" value="HlyD-like secretion proteins"/>
    <property type="match status" value="1"/>
</dbReference>
<dbReference type="Gene3D" id="2.40.420.20">
    <property type="match status" value="1"/>
</dbReference>
<evidence type="ECO:0000313" key="7">
    <source>
        <dbReference type="Proteomes" id="UP000245533"/>
    </source>
</evidence>
<dbReference type="AlphaFoldDB" id="A0A316U3K6"/>
<feature type="region of interest" description="Disordered" evidence="3">
    <location>
        <begin position="376"/>
        <end position="448"/>
    </location>
</feature>
<dbReference type="GO" id="GO:1990281">
    <property type="term" value="C:efflux pump complex"/>
    <property type="evidence" value="ECO:0007669"/>
    <property type="project" value="TreeGrafter"/>
</dbReference>
<dbReference type="Proteomes" id="UP000245533">
    <property type="component" value="Unassembled WGS sequence"/>
</dbReference>
<feature type="signal peptide" evidence="4">
    <location>
        <begin position="1"/>
        <end position="17"/>
    </location>
</feature>
<feature type="coiled-coil region" evidence="2">
    <location>
        <begin position="103"/>
        <end position="175"/>
    </location>
</feature>
<feature type="domain" description="CzcB-like barrel-sandwich hybrid" evidence="5">
    <location>
        <begin position="66"/>
        <end position="207"/>
    </location>
</feature>
<dbReference type="InterPro" id="IPR058647">
    <property type="entry name" value="BSH_CzcB-like"/>
</dbReference>
<keyword evidence="4" id="KW-0732">Signal</keyword>